<dbReference type="Pfam" id="PF13041">
    <property type="entry name" value="PPR_2"/>
    <property type="match status" value="1"/>
</dbReference>
<evidence type="ECO:0000313" key="3">
    <source>
        <dbReference type="Proteomes" id="UP001302321"/>
    </source>
</evidence>
<organism evidence="2 3">
    <name type="scientific">Triangularia setosa</name>
    <dbReference type="NCBI Taxonomy" id="2587417"/>
    <lineage>
        <taxon>Eukaryota</taxon>
        <taxon>Fungi</taxon>
        <taxon>Dikarya</taxon>
        <taxon>Ascomycota</taxon>
        <taxon>Pezizomycotina</taxon>
        <taxon>Sordariomycetes</taxon>
        <taxon>Sordariomycetidae</taxon>
        <taxon>Sordariales</taxon>
        <taxon>Podosporaceae</taxon>
        <taxon>Triangularia</taxon>
    </lineage>
</organism>
<keyword evidence="3" id="KW-1185">Reference proteome</keyword>
<feature type="compositionally biased region" description="Basic and acidic residues" evidence="1">
    <location>
        <begin position="53"/>
        <end position="62"/>
    </location>
</feature>
<dbReference type="NCBIfam" id="TIGR00756">
    <property type="entry name" value="PPR"/>
    <property type="match status" value="1"/>
</dbReference>
<sequence length="834" mass="94877">MPPRNFSLDLGRTSNYICKSCLAHLRPVNSQPPQWLTRQASTARSLRSRTRRPATELKEKDPDPAEIQRMLAEDLFNGSEAKSNLDIKYYSENIKTGERKPLQTNEEFGEESAGLDHEVLSSIEDLERRMLDTLKMINSMEKEGKKEKAAQLRKQFKTTIRTQFRGKMGPEGEAYGVLRIRGSFSGSKARAVQELNHFLARDKVVEGGIPTHRDLAECWKYYSSARKILATNWKSVPREVWDFLFMVLSYDSRDNPNRMQHIYVLAKDMQAAQVPLNDAQQLLAIEAMFIEGWEPEAIDAWKRAVVTIGSNRETFKPYYELGVRMCALHGDTERAQQAADTLLKSSHPPNPRIIIPIVRALAAKKSLLDEAWERYRDMRTLLGDSMTLEDYDEIIGSFLTVGAVEQALQAFVDMMFSGAIDIRGRTRLPMVVGNHFFTGKWLKRLIGAGDLDGAYKVAVFLQSKGITASPVQLNGLVAAWMRSGAAENLEKADKLAWQMIQARLDFVELRQRQSVMKGNLTLYSPDEAPNLKDKEQEGDEAEFKCLTRATAETFSILAENYCSRRLHSRLQELFEVLKLAEIGPTTFLMNQLIRSHSQAGEAKKVLNLYNKMTQELGIQPDGHTFLTMFNSLSVNRLIQRVPSLSEQDVTASRKFFKDMVEAKWEFDTPELFAQLPRTIIFSMFKAKDWVGAIVACRAMRQIFGFHPTDALLVELVSGIGSLQVKTKRNTLRLTEGSRIIEQLKHAHRKRLIAQGHPGEEMTPEELVEENHALFDQIVFMKAKVHQVVIADLNEWIGEVSREMGVYDIVVKGDQEAISKYMKLDRQAIMDMESK</sequence>
<evidence type="ECO:0000313" key="2">
    <source>
        <dbReference type="EMBL" id="KAK4176279.1"/>
    </source>
</evidence>
<evidence type="ECO:0000256" key="1">
    <source>
        <dbReference type="SAM" id="MobiDB-lite"/>
    </source>
</evidence>
<dbReference type="Proteomes" id="UP001302321">
    <property type="component" value="Unassembled WGS sequence"/>
</dbReference>
<name>A0AAN6W6G7_9PEZI</name>
<comment type="caution">
    <text evidence="2">The sequence shown here is derived from an EMBL/GenBank/DDBJ whole genome shotgun (WGS) entry which is preliminary data.</text>
</comment>
<dbReference type="InterPro" id="IPR050667">
    <property type="entry name" value="PPR-containing_protein"/>
</dbReference>
<reference evidence="2" key="2">
    <citation type="submission" date="2023-05" db="EMBL/GenBank/DDBJ databases">
        <authorList>
            <consortium name="Lawrence Berkeley National Laboratory"/>
            <person name="Steindorff A."/>
            <person name="Hensen N."/>
            <person name="Bonometti L."/>
            <person name="Westerberg I."/>
            <person name="Brannstrom I.O."/>
            <person name="Guillou S."/>
            <person name="Cros-Aarteil S."/>
            <person name="Calhoun S."/>
            <person name="Haridas S."/>
            <person name="Kuo A."/>
            <person name="Mondo S."/>
            <person name="Pangilinan J."/>
            <person name="Riley R."/>
            <person name="Labutti K."/>
            <person name="Andreopoulos B."/>
            <person name="Lipzen A."/>
            <person name="Chen C."/>
            <person name="Yanf M."/>
            <person name="Daum C."/>
            <person name="Ng V."/>
            <person name="Clum A."/>
            <person name="Ohm R."/>
            <person name="Martin F."/>
            <person name="Silar P."/>
            <person name="Natvig D."/>
            <person name="Lalanne C."/>
            <person name="Gautier V."/>
            <person name="Ament-Velasquez S.L."/>
            <person name="Kruys A."/>
            <person name="Hutchinson M.I."/>
            <person name="Powell A.J."/>
            <person name="Barry K."/>
            <person name="Miller A.N."/>
            <person name="Grigoriev I.V."/>
            <person name="Debuchy R."/>
            <person name="Gladieux P."/>
            <person name="Thoren M.H."/>
            <person name="Johannesson H."/>
        </authorList>
    </citation>
    <scope>NUCLEOTIDE SEQUENCE</scope>
    <source>
        <strain evidence="2">CBS 892.96</strain>
    </source>
</reference>
<feature type="region of interest" description="Disordered" evidence="1">
    <location>
        <begin position="31"/>
        <end position="62"/>
    </location>
</feature>
<protein>
    <recommendedName>
        <fullName evidence="4">Pentatricopeptide repeat-containing protein</fullName>
    </recommendedName>
</protein>
<dbReference type="PANTHER" id="PTHR47939:SF5">
    <property type="entry name" value="PENTACOTRIPEPTIDE-REPEAT REGION OF PRORP DOMAIN-CONTAINING PROTEIN"/>
    <property type="match status" value="1"/>
</dbReference>
<proteinExistence type="predicted"/>
<dbReference type="Gene3D" id="1.25.40.10">
    <property type="entry name" value="Tetratricopeptide repeat domain"/>
    <property type="match status" value="2"/>
</dbReference>
<evidence type="ECO:0008006" key="4">
    <source>
        <dbReference type="Google" id="ProtNLM"/>
    </source>
</evidence>
<accession>A0AAN6W6G7</accession>
<dbReference type="InterPro" id="IPR002885">
    <property type="entry name" value="PPR_rpt"/>
</dbReference>
<dbReference type="AlphaFoldDB" id="A0AAN6W6G7"/>
<dbReference type="PANTHER" id="PTHR47939">
    <property type="entry name" value="MEMBRANE-ASSOCIATED SALT-INDUCIBLE PROTEIN-LIKE"/>
    <property type="match status" value="1"/>
</dbReference>
<dbReference type="InterPro" id="IPR011990">
    <property type="entry name" value="TPR-like_helical_dom_sf"/>
</dbReference>
<reference evidence="2" key="1">
    <citation type="journal article" date="2023" name="Mol. Phylogenet. Evol.">
        <title>Genome-scale phylogeny and comparative genomics of the fungal order Sordariales.</title>
        <authorList>
            <person name="Hensen N."/>
            <person name="Bonometti L."/>
            <person name="Westerberg I."/>
            <person name="Brannstrom I.O."/>
            <person name="Guillou S."/>
            <person name="Cros-Aarteil S."/>
            <person name="Calhoun S."/>
            <person name="Haridas S."/>
            <person name="Kuo A."/>
            <person name="Mondo S."/>
            <person name="Pangilinan J."/>
            <person name="Riley R."/>
            <person name="LaButti K."/>
            <person name="Andreopoulos B."/>
            <person name="Lipzen A."/>
            <person name="Chen C."/>
            <person name="Yan M."/>
            <person name="Daum C."/>
            <person name="Ng V."/>
            <person name="Clum A."/>
            <person name="Steindorff A."/>
            <person name="Ohm R.A."/>
            <person name="Martin F."/>
            <person name="Silar P."/>
            <person name="Natvig D.O."/>
            <person name="Lalanne C."/>
            <person name="Gautier V."/>
            <person name="Ament-Velasquez S.L."/>
            <person name="Kruys A."/>
            <person name="Hutchinson M.I."/>
            <person name="Powell A.J."/>
            <person name="Barry K."/>
            <person name="Miller A.N."/>
            <person name="Grigoriev I.V."/>
            <person name="Debuchy R."/>
            <person name="Gladieux P."/>
            <person name="Hiltunen Thoren M."/>
            <person name="Johannesson H."/>
        </authorList>
    </citation>
    <scope>NUCLEOTIDE SEQUENCE</scope>
    <source>
        <strain evidence="2">CBS 892.96</strain>
    </source>
</reference>
<gene>
    <name evidence="2" type="ORF">QBC36DRAFT_187811</name>
</gene>
<dbReference type="EMBL" id="MU866202">
    <property type="protein sequence ID" value="KAK4176279.1"/>
    <property type="molecule type" value="Genomic_DNA"/>
</dbReference>